<keyword evidence="5" id="KW-1185">Reference proteome</keyword>
<dbReference type="SMART" id="SM00252">
    <property type="entry name" value="SH2"/>
    <property type="match status" value="1"/>
</dbReference>
<evidence type="ECO:0000259" key="2">
    <source>
        <dbReference type="PROSITE" id="PS50001"/>
    </source>
</evidence>
<comment type="caution">
    <text evidence="3">The sequence shown here is derived from an EMBL/GenBank/DDBJ whole genome shotgun (WGS) entry which is preliminary data.</text>
</comment>
<evidence type="ECO:0000313" key="5">
    <source>
        <dbReference type="Proteomes" id="UP000663829"/>
    </source>
</evidence>
<dbReference type="CDD" id="cd00173">
    <property type="entry name" value="SH2"/>
    <property type="match status" value="1"/>
</dbReference>
<dbReference type="Proteomes" id="UP000663829">
    <property type="component" value="Unassembled WGS sequence"/>
</dbReference>
<organism evidence="3 5">
    <name type="scientific">Didymodactylos carnosus</name>
    <dbReference type="NCBI Taxonomy" id="1234261"/>
    <lineage>
        <taxon>Eukaryota</taxon>
        <taxon>Metazoa</taxon>
        <taxon>Spiralia</taxon>
        <taxon>Gnathifera</taxon>
        <taxon>Rotifera</taxon>
        <taxon>Eurotatoria</taxon>
        <taxon>Bdelloidea</taxon>
        <taxon>Philodinida</taxon>
        <taxon>Philodinidae</taxon>
        <taxon>Didymodactylos</taxon>
    </lineage>
</organism>
<keyword evidence="1" id="KW-0727">SH2 domain</keyword>
<dbReference type="Pfam" id="PF00017">
    <property type="entry name" value="SH2"/>
    <property type="match status" value="1"/>
</dbReference>
<accession>A0A814S1U2</accession>
<dbReference type="PANTHER" id="PTHR15832:SF2">
    <property type="entry name" value="SH2 DOMAIN-CONTAINING PROTEIN"/>
    <property type="match status" value="1"/>
</dbReference>
<protein>
    <recommendedName>
        <fullName evidence="2">SH2 domain-containing protein</fullName>
    </recommendedName>
</protein>
<dbReference type="InterPro" id="IPR036860">
    <property type="entry name" value="SH2_dom_sf"/>
</dbReference>
<name>A0A814S1U2_9BILA</name>
<sequence length="370" mass="42470">MYKYMMDGFLTTHSFRFDHSSPQSTPVNLIAYKSRLSDIPLWNKTFSESSEQCISSLSSSGISSMISDYEDLDEISSTSSSSKLNCLHLSKKGSRQHLTCSQTHLVEQKRPSKTTKNFFKLNKLYRNQARNSMTTTSLQANSNECFYDECEDNSESVVYESVWNLEEQQQQFRKKLSDLSNNTTSSLSSLKSFSVDSEDTFQSSHCSYITTNHNVDPMIINRQPVTQRSKRIDDRELLSKAPWFQEGLSRDICEEYLRLFEPGAFVIRKSYTHNQSYALSLRVPSIEKPSIEHYLIENIDDGYRIKGTTKMFNNLSTLVVHHTIMQEIFPVTLDSSYMKTKINDNCSSKLISNSNINKSQIIVPIRSARV</sequence>
<evidence type="ECO:0000313" key="4">
    <source>
        <dbReference type="EMBL" id="CAF3903050.1"/>
    </source>
</evidence>
<dbReference type="EMBL" id="CAJOBC010006561">
    <property type="protein sequence ID" value="CAF3903050.1"/>
    <property type="molecule type" value="Genomic_DNA"/>
</dbReference>
<feature type="domain" description="SH2" evidence="2">
    <location>
        <begin position="243"/>
        <end position="323"/>
    </location>
</feature>
<evidence type="ECO:0000256" key="1">
    <source>
        <dbReference type="PROSITE-ProRule" id="PRU00191"/>
    </source>
</evidence>
<dbReference type="Gene3D" id="3.30.505.10">
    <property type="entry name" value="SH2 domain"/>
    <property type="match status" value="1"/>
</dbReference>
<dbReference type="PANTHER" id="PTHR15832">
    <property type="entry name" value="SHC (SRC HOMOLOGY DOMAIN C-TERMINAL) ADAPTOR HOMOLOG"/>
    <property type="match status" value="1"/>
</dbReference>
<dbReference type="Proteomes" id="UP000681722">
    <property type="component" value="Unassembled WGS sequence"/>
</dbReference>
<dbReference type="InterPro" id="IPR000980">
    <property type="entry name" value="SH2"/>
</dbReference>
<dbReference type="PROSITE" id="PS50001">
    <property type="entry name" value="SH2"/>
    <property type="match status" value="1"/>
</dbReference>
<dbReference type="SUPFAM" id="SSF55550">
    <property type="entry name" value="SH2 domain"/>
    <property type="match status" value="1"/>
</dbReference>
<dbReference type="EMBL" id="CAJNOQ010006561">
    <property type="protein sequence ID" value="CAF1139343.1"/>
    <property type="molecule type" value="Genomic_DNA"/>
</dbReference>
<dbReference type="OrthoDB" id="10013007at2759"/>
<evidence type="ECO:0000313" key="3">
    <source>
        <dbReference type="EMBL" id="CAF1139343.1"/>
    </source>
</evidence>
<dbReference type="AlphaFoldDB" id="A0A814S1U2"/>
<dbReference type="PRINTS" id="PR00401">
    <property type="entry name" value="SH2DOMAIN"/>
</dbReference>
<proteinExistence type="predicted"/>
<reference evidence="3" key="1">
    <citation type="submission" date="2021-02" db="EMBL/GenBank/DDBJ databases">
        <authorList>
            <person name="Nowell W R."/>
        </authorList>
    </citation>
    <scope>NUCLEOTIDE SEQUENCE</scope>
</reference>
<gene>
    <name evidence="3" type="ORF">GPM918_LOCUS20600</name>
    <name evidence="4" type="ORF">SRO942_LOCUS20597</name>
</gene>